<dbReference type="SUPFAM" id="SSF51735">
    <property type="entry name" value="NAD(P)-binding Rossmann-fold domains"/>
    <property type="match status" value="1"/>
</dbReference>
<proteinExistence type="predicted"/>
<dbReference type="PANTHER" id="PTHR11695:SF648">
    <property type="entry name" value="ZINC-BINDING OXIDOREDUCTASE"/>
    <property type="match status" value="1"/>
</dbReference>
<evidence type="ECO:0000313" key="3">
    <source>
        <dbReference type="Proteomes" id="UP000535890"/>
    </source>
</evidence>
<accession>A0A7Y9DXP9</accession>
<evidence type="ECO:0000313" key="2">
    <source>
        <dbReference type="EMBL" id="NYD37459.1"/>
    </source>
</evidence>
<evidence type="ECO:0000259" key="1">
    <source>
        <dbReference type="SMART" id="SM00829"/>
    </source>
</evidence>
<organism evidence="2 3">
    <name type="scientific">Actinomycetospora corticicola</name>
    <dbReference type="NCBI Taxonomy" id="663602"/>
    <lineage>
        <taxon>Bacteria</taxon>
        <taxon>Bacillati</taxon>
        <taxon>Actinomycetota</taxon>
        <taxon>Actinomycetes</taxon>
        <taxon>Pseudonocardiales</taxon>
        <taxon>Pseudonocardiaceae</taxon>
        <taxon>Actinomycetospora</taxon>
    </lineage>
</organism>
<dbReference type="Gene3D" id="3.90.180.10">
    <property type="entry name" value="Medium-chain alcohol dehydrogenases, catalytic domain"/>
    <property type="match status" value="1"/>
</dbReference>
<comment type="caution">
    <text evidence="2">The sequence shown here is derived from an EMBL/GenBank/DDBJ whole genome shotgun (WGS) entry which is preliminary data.</text>
</comment>
<dbReference type="InterPro" id="IPR013154">
    <property type="entry name" value="ADH-like_N"/>
</dbReference>
<dbReference type="RefSeq" id="WP_179795015.1">
    <property type="nucleotide sequence ID" value="NZ_BAABHP010000025.1"/>
</dbReference>
<dbReference type="Pfam" id="PF08240">
    <property type="entry name" value="ADH_N"/>
    <property type="match status" value="1"/>
</dbReference>
<dbReference type="Proteomes" id="UP000535890">
    <property type="component" value="Unassembled WGS sequence"/>
</dbReference>
<dbReference type="InterPro" id="IPR050700">
    <property type="entry name" value="YIM1/Zinc_Alcohol_DH_Fams"/>
</dbReference>
<reference evidence="2 3" key="1">
    <citation type="submission" date="2020-07" db="EMBL/GenBank/DDBJ databases">
        <title>Sequencing the genomes of 1000 actinobacteria strains.</title>
        <authorList>
            <person name="Klenk H.-P."/>
        </authorList>
    </citation>
    <scope>NUCLEOTIDE SEQUENCE [LARGE SCALE GENOMIC DNA]</scope>
    <source>
        <strain evidence="2 3">DSM 45772</strain>
    </source>
</reference>
<dbReference type="GO" id="GO:0016491">
    <property type="term" value="F:oxidoreductase activity"/>
    <property type="evidence" value="ECO:0007669"/>
    <property type="project" value="InterPro"/>
</dbReference>
<dbReference type="PANTHER" id="PTHR11695">
    <property type="entry name" value="ALCOHOL DEHYDROGENASE RELATED"/>
    <property type="match status" value="1"/>
</dbReference>
<gene>
    <name evidence="2" type="ORF">BJ983_003561</name>
</gene>
<name>A0A7Y9DXP9_9PSEU</name>
<dbReference type="CDD" id="cd05289">
    <property type="entry name" value="MDR_like_2"/>
    <property type="match status" value="1"/>
</dbReference>
<protein>
    <submittedName>
        <fullName evidence="2">NADPH:quinone reductase-like Zn-dependent oxidoreductase</fullName>
    </submittedName>
</protein>
<dbReference type="AlphaFoldDB" id="A0A7Y9DXP9"/>
<dbReference type="InterPro" id="IPR020843">
    <property type="entry name" value="ER"/>
</dbReference>
<feature type="domain" description="Enoyl reductase (ER)" evidence="1">
    <location>
        <begin position="10"/>
        <end position="317"/>
    </location>
</feature>
<sequence length="320" mass="33614">MKAVYVDQVGVPAVVHHGDRPVPRPGPRQVLVEVHAAGVNPRDHQLAEGRYAFRRLSGRLPTILGSDVSGVVVERGRRATRFEVGDEVLAMQTTLGGMGGYAEYVAVHESAVTHKPAALSHVRAAALPVAGLTAWQALAGRQSLEGARVTVVGATGGVGHLAVQLARRRGAVVTAVCGPGKADVAESLGASRVVDYTSQRLADAIDAPQDLVLDTVGTGDLRSYRSVLAPRGHHVTTVPSTRAYVDWSTSTVAPWTTGGTRSRLVLVRPSGPQLAHLAGLAATGGLDVRIHRQLPLAEVDHALELSRRGHVTGKIVLTIT</sequence>
<dbReference type="Gene3D" id="3.40.50.720">
    <property type="entry name" value="NAD(P)-binding Rossmann-like Domain"/>
    <property type="match status" value="1"/>
</dbReference>
<keyword evidence="3" id="KW-1185">Reference proteome</keyword>
<dbReference type="SMART" id="SM00829">
    <property type="entry name" value="PKS_ER"/>
    <property type="match status" value="1"/>
</dbReference>
<dbReference type="InterPro" id="IPR036291">
    <property type="entry name" value="NAD(P)-bd_dom_sf"/>
</dbReference>
<dbReference type="InterPro" id="IPR011032">
    <property type="entry name" value="GroES-like_sf"/>
</dbReference>
<dbReference type="SUPFAM" id="SSF50129">
    <property type="entry name" value="GroES-like"/>
    <property type="match status" value="1"/>
</dbReference>
<dbReference type="EMBL" id="JACCBN010000001">
    <property type="protein sequence ID" value="NYD37459.1"/>
    <property type="molecule type" value="Genomic_DNA"/>
</dbReference>
<dbReference type="Pfam" id="PF13602">
    <property type="entry name" value="ADH_zinc_N_2"/>
    <property type="match status" value="1"/>
</dbReference>